<feature type="transmembrane region" description="Helical" evidence="6">
    <location>
        <begin position="82"/>
        <end position="100"/>
    </location>
</feature>
<dbReference type="GO" id="GO:0016020">
    <property type="term" value="C:membrane"/>
    <property type="evidence" value="ECO:0007669"/>
    <property type="project" value="UniProtKB-SubCell"/>
</dbReference>
<dbReference type="InterPro" id="IPR020846">
    <property type="entry name" value="MFS_dom"/>
</dbReference>
<gene>
    <name evidence="8" type="ORF">N7463_007976</name>
</gene>
<dbReference type="PANTHER" id="PTHR48022">
    <property type="entry name" value="PLASTIDIC GLUCOSE TRANSPORTER 4"/>
    <property type="match status" value="1"/>
</dbReference>
<comment type="subcellular location">
    <subcellularLocation>
        <location evidence="1">Membrane</location>
        <topology evidence="1">Multi-pass membrane protein</topology>
    </subcellularLocation>
</comment>
<evidence type="ECO:0000256" key="4">
    <source>
        <dbReference type="ARBA" id="ARBA00022989"/>
    </source>
</evidence>
<evidence type="ECO:0000256" key="2">
    <source>
        <dbReference type="ARBA" id="ARBA00010992"/>
    </source>
</evidence>
<reference evidence="8" key="2">
    <citation type="journal article" date="2023" name="IMA Fungus">
        <title>Comparative genomic study of the Penicillium genus elucidates a diverse pangenome and 15 lateral gene transfer events.</title>
        <authorList>
            <person name="Petersen C."/>
            <person name="Sorensen T."/>
            <person name="Nielsen M.R."/>
            <person name="Sondergaard T.E."/>
            <person name="Sorensen J.L."/>
            <person name="Fitzpatrick D.A."/>
            <person name="Frisvad J.C."/>
            <person name="Nielsen K.L."/>
        </authorList>
    </citation>
    <scope>NUCLEOTIDE SEQUENCE</scope>
    <source>
        <strain evidence="8">IBT 29495</strain>
    </source>
</reference>
<evidence type="ECO:0000256" key="5">
    <source>
        <dbReference type="ARBA" id="ARBA00023136"/>
    </source>
</evidence>
<evidence type="ECO:0000256" key="6">
    <source>
        <dbReference type="SAM" id="Phobius"/>
    </source>
</evidence>
<sequence>MKICQIICIIKKSTRDTFEGNAVIPAEWLSAFNITSSVGQFFGGFACSWIADRIGRKKSLTIGVIVVTGGIFGETWSSTRTAFVVSKLILGVGAGFYLTLGPITCSEFGPVVLRGYTTSGVNLAIAMGQLISNSVTKGFGDRVDVWGFRAPFLVQLVFSIVLFIGSIFPPESPYYLVQRDRIDDARKSLQRLYGSGFDVGPKLATIRITVEAEANCDQASYALAFQGTNRIRTLISMGVFACQHLAGIIFVLSFSTYFFQLAGFSTSNSFDLGVGLTACGVAVIYAFVYFLTIGAVAFVLLGEVSSVTLRARTTALATATQAIFGIIMFFAVPYMVNPDAGVCSSFP</sequence>
<name>A0A9X0C7N2_9EURO</name>
<feature type="transmembrane region" description="Helical" evidence="6">
    <location>
        <begin position="234"/>
        <end position="260"/>
    </location>
</feature>
<evidence type="ECO:0000313" key="9">
    <source>
        <dbReference type="Proteomes" id="UP001149954"/>
    </source>
</evidence>
<evidence type="ECO:0000259" key="7">
    <source>
        <dbReference type="PROSITE" id="PS50850"/>
    </source>
</evidence>
<proteinExistence type="inferred from homology"/>
<feature type="transmembrane region" description="Helical" evidence="6">
    <location>
        <begin position="313"/>
        <end position="336"/>
    </location>
</feature>
<evidence type="ECO:0000313" key="8">
    <source>
        <dbReference type="EMBL" id="KAJ5505102.1"/>
    </source>
</evidence>
<feature type="domain" description="Major facilitator superfamily (MFS) profile" evidence="7">
    <location>
        <begin position="1"/>
        <end position="347"/>
    </location>
</feature>
<protein>
    <recommendedName>
        <fullName evidence="7">Major facilitator superfamily (MFS) profile domain-containing protein</fullName>
    </recommendedName>
</protein>
<dbReference type="PROSITE" id="PS50850">
    <property type="entry name" value="MFS"/>
    <property type="match status" value="1"/>
</dbReference>
<evidence type="ECO:0000256" key="3">
    <source>
        <dbReference type="ARBA" id="ARBA00022692"/>
    </source>
</evidence>
<feature type="transmembrane region" description="Helical" evidence="6">
    <location>
        <begin position="59"/>
        <end position="76"/>
    </location>
</feature>
<dbReference type="InterPro" id="IPR005828">
    <property type="entry name" value="MFS_sugar_transport-like"/>
</dbReference>
<keyword evidence="9" id="KW-1185">Reference proteome</keyword>
<dbReference type="PANTHER" id="PTHR48022:SF51">
    <property type="entry name" value="ALPHA-GLUCOSIDE TRANSPORTER, PUTATIVE (AFU_ORTHOLOGUE AFUA_6G11920)-RELATED"/>
    <property type="match status" value="1"/>
</dbReference>
<dbReference type="SUPFAM" id="SSF103473">
    <property type="entry name" value="MFS general substrate transporter"/>
    <property type="match status" value="1"/>
</dbReference>
<dbReference type="AlphaFoldDB" id="A0A9X0C7N2"/>
<keyword evidence="4 6" id="KW-1133">Transmembrane helix</keyword>
<organism evidence="8 9">
    <name type="scientific">Penicillium fimorum</name>
    <dbReference type="NCBI Taxonomy" id="1882269"/>
    <lineage>
        <taxon>Eukaryota</taxon>
        <taxon>Fungi</taxon>
        <taxon>Dikarya</taxon>
        <taxon>Ascomycota</taxon>
        <taxon>Pezizomycotina</taxon>
        <taxon>Eurotiomycetes</taxon>
        <taxon>Eurotiomycetidae</taxon>
        <taxon>Eurotiales</taxon>
        <taxon>Aspergillaceae</taxon>
        <taxon>Penicillium</taxon>
    </lineage>
</organism>
<comment type="caution">
    <text evidence="8">The sequence shown here is derived from an EMBL/GenBank/DDBJ whole genome shotgun (WGS) entry which is preliminary data.</text>
</comment>
<keyword evidence="3 6" id="KW-0812">Transmembrane</keyword>
<evidence type="ECO:0000256" key="1">
    <source>
        <dbReference type="ARBA" id="ARBA00004141"/>
    </source>
</evidence>
<dbReference type="EMBL" id="JAPWDS010000003">
    <property type="protein sequence ID" value="KAJ5505102.1"/>
    <property type="molecule type" value="Genomic_DNA"/>
</dbReference>
<dbReference type="InterPro" id="IPR036259">
    <property type="entry name" value="MFS_trans_sf"/>
</dbReference>
<reference evidence="8" key="1">
    <citation type="submission" date="2022-12" db="EMBL/GenBank/DDBJ databases">
        <authorList>
            <person name="Petersen C."/>
        </authorList>
    </citation>
    <scope>NUCLEOTIDE SEQUENCE</scope>
    <source>
        <strain evidence="8">IBT 29495</strain>
    </source>
</reference>
<comment type="similarity">
    <text evidence="2">Belongs to the major facilitator superfamily. Sugar transporter (TC 2.A.1.1) family.</text>
</comment>
<dbReference type="OrthoDB" id="6612291at2759"/>
<keyword evidence="5 6" id="KW-0472">Membrane</keyword>
<dbReference type="GO" id="GO:0005351">
    <property type="term" value="F:carbohydrate:proton symporter activity"/>
    <property type="evidence" value="ECO:0007669"/>
    <property type="project" value="TreeGrafter"/>
</dbReference>
<feature type="transmembrane region" description="Helical" evidence="6">
    <location>
        <begin position="152"/>
        <end position="169"/>
    </location>
</feature>
<dbReference type="InterPro" id="IPR050360">
    <property type="entry name" value="MFS_Sugar_Transporters"/>
</dbReference>
<accession>A0A9X0C7N2</accession>
<dbReference type="Pfam" id="PF00083">
    <property type="entry name" value="Sugar_tr"/>
    <property type="match status" value="1"/>
</dbReference>
<feature type="transmembrane region" description="Helical" evidence="6">
    <location>
        <begin position="112"/>
        <end position="132"/>
    </location>
</feature>
<dbReference type="Gene3D" id="1.20.1250.20">
    <property type="entry name" value="MFS general substrate transporter like domains"/>
    <property type="match status" value="1"/>
</dbReference>
<feature type="transmembrane region" description="Helical" evidence="6">
    <location>
        <begin position="272"/>
        <end position="301"/>
    </location>
</feature>
<dbReference type="Proteomes" id="UP001149954">
    <property type="component" value="Unassembled WGS sequence"/>
</dbReference>